<sequence length="185" mass="21774">MPKVYYYGKKTKFVGKTLFEILANLRNFGLNRMLIKQEELLLHPGKSSYYVVKKVEPVMDDKLQEGAIYAERIFKGAKMPGLVMVDDTTWHTDWQLIPKHEESKYKVENPPEFQPAEIDRNSFEVPPLMDAFLKRHLKNKGQRVPQERIQIQLDYKPSEIDYGIDVSQPIKSMLAERFRRSNKRT</sequence>
<dbReference type="PANTHER" id="PTHR28589">
    <property type="entry name" value="28S RIBOSOMAL PROTEIN S34, MITOCHONDRIAL"/>
    <property type="match status" value="1"/>
</dbReference>
<dbReference type="EMBL" id="GGYP01000019">
    <property type="protein sequence ID" value="MDE44790.1"/>
    <property type="molecule type" value="Transcribed_RNA"/>
</dbReference>
<dbReference type="Pfam" id="PF16053">
    <property type="entry name" value="MRP-S34"/>
    <property type="match status" value="1"/>
</dbReference>
<dbReference type="GO" id="GO:0005739">
    <property type="term" value="C:mitochondrion"/>
    <property type="evidence" value="ECO:0007669"/>
    <property type="project" value="InterPro"/>
</dbReference>
<keyword evidence="1" id="KW-0689">Ribosomal protein</keyword>
<proteinExistence type="predicted"/>
<organism evidence="1">
    <name type="scientific">Aceria tosichella</name>
    <name type="common">wheat curl mite</name>
    <dbReference type="NCBI Taxonomy" id="561515"/>
    <lineage>
        <taxon>Eukaryota</taxon>
        <taxon>Metazoa</taxon>
        <taxon>Ecdysozoa</taxon>
        <taxon>Arthropoda</taxon>
        <taxon>Chelicerata</taxon>
        <taxon>Arachnida</taxon>
        <taxon>Acari</taxon>
        <taxon>Acariformes</taxon>
        <taxon>Trombidiformes</taxon>
        <taxon>Prostigmata</taxon>
        <taxon>Eupodina</taxon>
        <taxon>Eriophyoidea</taxon>
        <taxon>Eriophyidae</taxon>
        <taxon>Eriophyinae</taxon>
        <taxon>Aceriini</taxon>
        <taxon>Aceria</taxon>
    </lineage>
</organism>
<protein>
    <submittedName>
        <fullName evidence="1">28S ribosomal protein S34, mitochondrial</fullName>
    </submittedName>
</protein>
<dbReference type="InterPro" id="IPR032053">
    <property type="entry name" value="Ribosomal_mS34"/>
</dbReference>
<evidence type="ECO:0000313" key="1">
    <source>
        <dbReference type="EMBL" id="MDE44790.1"/>
    </source>
</evidence>
<name>A0A6G1S4C8_9ACAR</name>
<accession>A0A6G1S4C8</accession>
<dbReference type="AlphaFoldDB" id="A0A6G1S4C8"/>
<gene>
    <name evidence="1" type="primary">MRPS34</name>
    <name evidence="1" type="ORF">g.14318</name>
</gene>
<dbReference type="PANTHER" id="PTHR28589:SF1">
    <property type="entry name" value="SMALL RIBOSOMAL SUBUNIT PROTEIN MS34"/>
    <property type="match status" value="1"/>
</dbReference>
<keyword evidence="1" id="KW-0687">Ribonucleoprotein</keyword>
<reference evidence="1" key="1">
    <citation type="submission" date="2018-10" db="EMBL/GenBank/DDBJ databases">
        <title>Transcriptome assembly of Aceria tosichella (Wheat curl mite) Type 2.</title>
        <authorList>
            <person name="Scully E.D."/>
            <person name="Geib S.M."/>
            <person name="Palmer N.A."/>
            <person name="Gupta A.K."/>
            <person name="Sarath G."/>
            <person name="Tatineni S."/>
        </authorList>
    </citation>
    <scope>NUCLEOTIDE SEQUENCE</scope>
    <source>
        <strain evidence="1">LincolnNE</strain>
    </source>
</reference>
<dbReference type="GO" id="GO:0005840">
    <property type="term" value="C:ribosome"/>
    <property type="evidence" value="ECO:0007669"/>
    <property type="project" value="UniProtKB-KW"/>
</dbReference>
<dbReference type="GO" id="GO:0003735">
    <property type="term" value="F:structural constituent of ribosome"/>
    <property type="evidence" value="ECO:0007669"/>
    <property type="project" value="InterPro"/>
</dbReference>